<dbReference type="InterPro" id="IPR020877">
    <property type="entry name" value="IL-1_CS"/>
</dbReference>
<evidence type="ECO:0000256" key="11">
    <source>
        <dbReference type="ARBA" id="ARBA00023246"/>
    </source>
</evidence>
<dbReference type="InterPro" id="IPR000975">
    <property type="entry name" value="IL-1_fam"/>
</dbReference>
<dbReference type="PRINTS" id="PR01357">
    <property type="entry name" value="INTRLEUKN1AB"/>
</dbReference>
<dbReference type="PANTHER" id="PTHR10078">
    <property type="entry name" value="INTERLEUKIN-1 FAMILY MEMBER"/>
    <property type="match status" value="1"/>
</dbReference>
<dbReference type="Pfam" id="PF00340">
    <property type="entry name" value="IL1"/>
    <property type="match status" value="1"/>
</dbReference>
<evidence type="ECO:0000256" key="6">
    <source>
        <dbReference type="ARBA" id="ARBA00022514"/>
    </source>
</evidence>
<keyword evidence="9 12" id="KW-0395">Inflammatory response</keyword>
<keyword evidence="5" id="KW-0963">Cytoplasm</keyword>
<dbReference type="PANTHER" id="PTHR10078:SF30">
    <property type="entry name" value="INTERLEUKIN-1 BETA"/>
    <property type="match status" value="1"/>
</dbReference>
<name>A0A8C5M3B2_9ANUR</name>
<dbReference type="GO" id="GO:0005615">
    <property type="term" value="C:extracellular space"/>
    <property type="evidence" value="ECO:0007669"/>
    <property type="project" value="UniProtKB-KW"/>
</dbReference>
<dbReference type="GO" id="GO:0051781">
    <property type="term" value="P:positive regulation of cell division"/>
    <property type="evidence" value="ECO:0007669"/>
    <property type="project" value="UniProtKB-KW"/>
</dbReference>
<dbReference type="InterPro" id="IPR008996">
    <property type="entry name" value="IL1/FGF"/>
</dbReference>
<dbReference type="GO" id="GO:0005125">
    <property type="term" value="F:cytokine activity"/>
    <property type="evidence" value="ECO:0007669"/>
    <property type="project" value="UniProtKB-UniRule"/>
</dbReference>
<dbReference type="SUPFAM" id="SSF50353">
    <property type="entry name" value="Cytokine"/>
    <property type="match status" value="1"/>
</dbReference>
<dbReference type="GeneTree" id="ENSGT00950000182943"/>
<dbReference type="PRINTS" id="PR00264">
    <property type="entry name" value="INTERLEUKIN1"/>
</dbReference>
<comment type="similarity">
    <text evidence="4 12">Belongs to the IL-1 family.</text>
</comment>
<accession>A0A8C5M3B2</accession>
<keyword evidence="6 12" id="KW-0202">Cytokine</keyword>
<keyword evidence="7 12" id="KW-0964">Secreted</keyword>
<evidence type="ECO:0000256" key="7">
    <source>
        <dbReference type="ARBA" id="ARBA00022525"/>
    </source>
</evidence>
<evidence type="ECO:0000256" key="9">
    <source>
        <dbReference type="ARBA" id="ARBA00023198"/>
    </source>
</evidence>
<dbReference type="GO" id="GO:0071222">
    <property type="term" value="P:cellular response to lipopolysaccharide"/>
    <property type="evidence" value="ECO:0007669"/>
    <property type="project" value="TreeGrafter"/>
</dbReference>
<protein>
    <recommendedName>
        <fullName evidence="12">Interleukin-1</fullName>
    </recommendedName>
</protein>
<keyword evidence="10" id="KW-0458">Lysosome</keyword>
<dbReference type="GO" id="GO:0010628">
    <property type="term" value="P:positive regulation of gene expression"/>
    <property type="evidence" value="ECO:0007669"/>
    <property type="project" value="TreeGrafter"/>
</dbReference>
<dbReference type="PRINTS" id="PR01359">
    <property type="entry name" value="INTRLEUKIN1B"/>
</dbReference>
<feature type="domain" description="Interleukin-1 propeptide" evidence="13">
    <location>
        <begin position="1"/>
        <end position="106"/>
    </location>
</feature>
<keyword evidence="11 12" id="KW-0497">Mitogen</keyword>
<dbReference type="GO" id="GO:0001660">
    <property type="term" value="P:fever generation"/>
    <property type="evidence" value="ECO:0007669"/>
    <property type="project" value="UniProtKB-UniRule"/>
</dbReference>
<evidence type="ECO:0000313" key="14">
    <source>
        <dbReference type="Ensembl" id="ENSLLEP00000008004.1"/>
    </source>
</evidence>
<proteinExistence type="inferred from homology"/>
<evidence type="ECO:0000259" key="13">
    <source>
        <dbReference type="Pfam" id="PF02394"/>
    </source>
</evidence>
<keyword evidence="8 12" id="KW-0666">Pyrogen</keyword>
<evidence type="ECO:0000256" key="1">
    <source>
        <dbReference type="ARBA" id="ARBA00004371"/>
    </source>
</evidence>
<dbReference type="GO" id="GO:0005149">
    <property type="term" value="F:interleukin-1 receptor binding"/>
    <property type="evidence" value="ECO:0007669"/>
    <property type="project" value="UniProtKB-UniRule"/>
</dbReference>
<evidence type="ECO:0000256" key="4">
    <source>
        <dbReference type="ARBA" id="ARBA00010448"/>
    </source>
</evidence>
<dbReference type="GO" id="GO:0005829">
    <property type="term" value="C:cytosol"/>
    <property type="evidence" value="ECO:0007669"/>
    <property type="project" value="UniProtKB-SubCell"/>
</dbReference>
<keyword evidence="15" id="KW-1185">Reference proteome</keyword>
<dbReference type="CDD" id="cd23296">
    <property type="entry name" value="beta-trefoil_IL1B"/>
    <property type="match status" value="1"/>
</dbReference>
<dbReference type="GO" id="GO:0005764">
    <property type="term" value="C:lysosome"/>
    <property type="evidence" value="ECO:0007669"/>
    <property type="project" value="UniProtKB-SubCell"/>
</dbReference>
<dbReference type="Gene3D" id="2.80.10.50">
    <property type="match status" value="1"/>
</dbReference>
<evidence type="ECO:0000256" key="10">
    <source>
        <dbReference type="ARBA" id="ARBA00023228"/>
    </source>
</evidence>
<evidence type="ECO:0000256" key="5">
    <source>
        <dbReference type="ARBA" id="ARBA00022490"/>
    </source>
</evidence>
<comment type="subcellular location">
    <subcellularLocation>
        <location evidence="2">Cytoplasm</location>
        <location evidence="2">Cytosol</location>
    </subcellularLocation>
    <subcellularLocation>
        <location evidence="1">Lysosome</location>
    </subcellularLocation>
    <subcellularLocation>
        <location evidence="3">Secreted</location>
        <location evidence="3">Extracellular exosome</location>
    </subcellularLocation>
</comment>
<dbReference type="OrthoDB" id="9449069at2759"/>
<dbReference type="Proteomes" id="UP000694569">
    <property type="component" value="Unplaced"/>
</dbReference>
<dbReference type="SMART" id="SM00125">
    <property type="entry name" value="IL1"/>
    <property type="match status" value="1"/>
</dbReference>
<comment type="subunit">
    <text evidence="12">Monomer.</text>
</comment>
<dbReference type="GO" id="GO:0019221">
    <property type="term" value="P:cytokine-mediated signaling pathway"/>
    <property type="evidence" value="ECO:0007669"/>
    <property type="project" value="TreeGrafter"/>
</dbReference>
<dbReference type="AlphaFoldDB" id="A0A8C5M3B2"/>
<sequence length="280" mass="31533">MAFVPDTDCFLMDSYSEHDGDFYEDFSYDHKKISEPLLCVYCHSSCCRCASGIELEMATEVDSGYSFSKAVVLVVAIERLKKGLISHKGLRAAGSIDLLNDIFVHEEVHVTHVQSTFATNQQYGFVKSTEINLRDPDHKCLAFQKSLGKSRLVAVYLQGANSQIEEKITMSLYKTNKLDASDKKPVTLGLVGRNLYLSCSLVDGQPQLHLETTSNIKTVQNNEFIFLKRETDSETNRFSFESAACPGWYISTSQAENESVQMKPESNQTHFKNFSVFVRN</sequence>
<organism evidence="14 15">
    <name type="scientific">Leptobrachium leishanense</name>
    <name type="common">Leishan spiny toad</name>
    <dbReference type="NCBI Taxonomy" id="445787"/>
    <lineage>
        <taxon>Eukaryota</taxon>
        <taxon>Metazoa</taxon>
        <taxon>Chordata</taxon>
        <taxon>Craniata</taxon>
        <taxon>Vertebrata</taxon>
        <taxon>Euteleostomi</taxon>
        <taxon>Amphibia</taxon>
        <taxon>Batrachia</taxon>
        <taxon>Anura</taxon>
        <taxon>Pelobatoidea</taxon>
        <taxon>Megophryidae</taxon>
        <taxon>Leptobrachium</taxon>
    </lineage>
</organism>
<dbReference type="GO" id="GO:0006955">
    <property type="term" value="P:immune response"/>
    <property type="evidence" value="ECO:0007669"/>
    <property type="project" value="InterPro"/>
</dbReference>
<evidence type="ECO:0000256" key="2">
    <source>
        <dbReference type="ARBA" id="ARBA00004514"/>
    </source>
</evidence>
<dbReference type="InterPro" id="IPR003502">
    <property type="entry name" value="IL-1_propep"/>
</dbReference>
<reference evidence="14" key="2">
    <citation type="submission" date="2025-09" db="UniProtKB">
        <authorList>
            <consortium name="Ensembl"/>
        </authorList>
    </citation>
    <scope>IDENTIFICATION</scope>
</reference>
<evidence type="ECO:0000256" key="3">
    <source>
        <dbReference type="ARBA" id="ARBA00004550"/>
    </source>
</evidence>
<reference evidence="14" key="1">
    <citation type="submission" date="2025-08" db="UniProtKB">
        <authorList>
            <consortium name="Ensembl"/>
        </authorList>
    </citation>
    <scope>IDENTIFICATION</scope>
</reference>
<evidence type="ECO:0000313" key="15">
    <source>
        <dbReference type="Proteomes" id="UP000694569"/>
    </source>
</evidence>
<dbReference type="Pfam" id="PF02394">
    <property type="entry name" value="IL1_propep"/>
    <property type="match status" value="1"/>
</dbReference>
<evidence type="ECO:0000256" key="12">
    <source>
        <dbReference type="RuleBase" id="RU003753"/>
    </source>
</evidence>
<dbReference type="PROSITE" id="PS00253">
    <property type="entry name" value="INTERLEUKIN_1"/>
    <property type="match status" value="1"/>
</dbReference>
<evidence type="ECO:0000256" key="8">
    <source>
        <dbReference type="ARBA" id="ARBA00022620"/>
    </source>
</evidence>
<dbReference type="Ensembl" id="ENSLLET00000008326.1">
    <property type="protein sequence ID" value="ENSLLEP00000008004.1"/>
    <property type="gene ID" value="ENSLLEG00000005078.1"/>
</dbReference>